<proteinExistence type="predicted"/>
<feature type="domain" description="NTP pyrophosphohydrolase MazG-like" evidence="1">
    <location>
        <begin position="178"/>
        <end position="238"/>
    </location>
</feature>
<dbReference type="CDD" id="cd11528">
    <property type="entry name" value="NTP-PPase_MazG_Nterm"/>
    <property type="match status" value="1"/>
</dbReference>
<protein>
    <submittedName>
        <fullName evidence="2">Nucleoside triphosphate pyrophosphohydrolase</fullName>
        <ecNumber evidence="2">3.6.1.9</ecNumber>
    </submittedName>
</protein>
<dbReference type="CDD" id="cd11529">
    <property type="entry name" value="NTP-PPase_MazG_Cterm"/>
    <property type="match status" value="1"/>
</dbReference>
<gene>
    <name evidence="2" type="primary">mazG</name>
    <name evidence="2" type="ORF">SMD27_09555</name>
</gene>
<dbReference type="Pfam" id="PF03819">
    <property type="entry name" value="MazG"/>
    <property type="match status" value="2"/>
</dbReference>
<feature type="domain" description="NTP pyrophosphohydrolase MazG-like" evidence="1">
    <location>
        <begin position="34"/>
        <end position="107"/>
    </location>
</feature>
<evidence type="ECO:0000313" key="3">
    <source>
        <dbReference type="Proteomes" id="UP001279642"/>
    </source>
</evidence>
<dbReference type="InterPro" id="IPR011551">
    <property type="entry name" value="NTP_PyrPHydrolase_MazG"/>
</dbReference>
<dbReference type="PANTHER" id="PTHR30522">
    <property type="entry name" value="NUCLEOSIDE TRIPHOSPHATE PYROPHOSPHOHYDROLASE"/>
    <property type="match status" value="1"/>
</dbReference>
<dbReference type="Proteomes" id="UP001279642">
    <property type="component" value="Unassembled WGS sequence"/>
</dbReference>
<dbReference type="GO" id="GO:0047429">
    <property type="term" value="F:nucleoside triphosphate diphosphatase activity"/>
    <property type="evidence" value="ECO:0007669"/>
    <property type="project" value="UniProtKB-EC"/>
</dbReference>
<dbReference type="EMBL" id="JAXCLW010000002">
    <property type="protein sequence ID" value="MDY0883090.1"/>
    <property type="molecule type" value="Genomic_DNA"/>
</dbReference>
<evidence type="ECO:0000259" key="1">
    <source>
        <dbReference type="Pfam" id="PF03819"/>
    </source>
</evidence>
<dbReference type="InterPro" id="IPR048011">
    <property type="entry name" value="NTP-PPase_MazG-like_C"/>
</dbReference>
<keyword evidence="2" id="KW-0378">Hydrolase</keyword>
<sequence>MTTPSPAAAALDRLLDIMARLRDPQNGCPWDLEQSFATIAPHTIEEAYEVADAISQNDMPALKGELGDLLFQVVFYAQMAGEAGDFAMVDVIKSINNKMIERHPHVFSDEKIETSHAQTVAWEHRKAEERARLAKASGREPSTLDGVALGLPALMRADKLQKRAARVGFDWPETAQVLDKVREELAEVETEIKTGGAAERLVDEIGDLLFVCANLARHLKVDPEAALRQANGKFERRFRRVETILAAEGSSPDKADLDRMEAAWQQAKVEERR</sequence>
<comment type="caution">
    <text evidence="2">The sequence shown here is derived from an EMBL/GenBank/DDBJ whole genome shotgun (WGS) entry which is preliminary data.</text>
</comment>
<reference evidence="2 3" key="1">
    <citation type="journal article" date="2016" name="Antonie Van Leeuwenhoek">
        <title>Dongia soli sp. nov., isolated from soil from Dokdo, Korea.</title>
        <authorList>
            <person name="Kim D.U."/>
            <person name="Lee H."/>
            <person name="Kim H."/>
            <person name="Kim S.G."/>
            <person name="Ka J.O."/>
        </authorList>
    </citation>
    <scope>NUCLEOTIDE SEQUENCE [LARGE SCALE GENOMIC DNA]</scope>
    <source>
        <strain evidence="2 3">D78</strain>
    </source>
</reference>
<name>A0ABU5E9Q0_9PROT</name>
<dbReference type="EC" id="3.6.1.9" evidence="2"/>
<accession>A0ABU5E9Q0</accession>
<keyword evidence="3" id="KW-1185">Reference proteome</keyword>
<dbReference type="InterPro" id="IPR004518">
    <property type="entry name" value="MazG-like_dom"/>
</dbReference>
<dbReference type="RefSeq" id="WP_320508139.1">
    <property type="nucleotide sequence ID" value="NZ_JAXCLW010000002.1"/>
</dbReference>
<dbReference type="NCBIfam" id="TIGR00444">
    <property type="entry name" value="mazG"/>
    <property type="match status" value="1"/>
</dbReference>
<dbReference type="SUPFAM" id="SSF101386">
    <property type="entry name" value="all-alpha NTP pyrophosphatases"/>
    <property type="match status" value="2"/>
</dbReference>
<dbReference type="NCBIfam" id="NF007113">
    <property type="entry name" value="PRK09562.1"/>
    <property type="match status" value="1"/>
</dbReference>
<organism evidence="2 3">
    <name type="scientific">Dongia soli</name>
    <dbReference type="NCBI Taxonomy" id="600628"/>
    <lineage>
        <taxon>Bacteria</taxon>
        <taxon>Pseudomonadati</taxon>
        <taxon>Pseudomonadota</taxon>
        <taxon>Alphaproteobacteria</taxon>
        <taxon>Rhodospirillales</taxon>
        <taxon>Dongiaceae</taxon>
        <taxon>Dongia</taxon>
    </lineage>
</organism>
<evidence type="ECO:0000313" key="2">
    <source>
        <dbReference type="EMBL" id="MDY0883090.1"/>
    </source>
</evidence>
<dbReference type="InterPro" id="IPR048015">
    <property type="entry name" value="NTP-PPase_MazG-like_N"/>
</dbReference>
<dbReference type="PANTHER" id="PTHR30522:SF0">
    <property type="entry name" value="NUCLEOSIDE TRIPHOSPHATE PYROPHOSPHOHYDROLASE"/>
    <property type="match status" value="1"/>
</dbReference>
<dbReference type="Gene3D" id="1.10.287.1080">
    <property type="entry name" value="MazG-like"/>
    <property type="match status" value="2"/>
</dbReference>